<evidence type="ECO:0000313" key="3">
    <source>
        <dbReference type="EMBL" id="MBD5780114.1"/>
    </source>
</evidence>
<dbReference type="SUPFAM" id="SSF52172">
    <property type="entry name" value="CheY-like"/>
    <property type="match status" value="1"/>
</dbReference>
<evidence type="ECO:0000313" key="4">
    <source>
        <dbReference type="Proteomes" id="UP000622317"/>
    </source>
</evidence>
<evidence type="ECO:0000256" key="1">
    <source>
        <dbReference type="PROSITE-ProRule" id="PRU00169"/>
    </source>
</evidence>
<evidence type="ECO:0000259" key="2">
    <source>
        <dbReference type="PROSITE" id="PS50110"/>
    </source>
</evidence>
<dbReference type="EMBL" id="JACYFG010000032">
    <property type="protein sequence ID" value="MBD5780114.1"/>
    <property type="molecule type" value="Genomic_DNA"/>
</dbReference>
<organism evidence="3 4">
    <name type="scientific">Pelagicoccus enzymogenes</name>
    <dbReference type="NCBI Taxonomy" id="2773457"/>
    <lineage>
        <taxon>Bacteria</taxon>
        <taxon>Pseudomonadati</taxon>
        <taxon>Verrucomicrobiota</taxon>
        <taxon>Opitutia</taxon>
        <taxon>Puniceicoccales</taxon>
        <taxon>Pelagicoccaceae</taxon>
        <taxon>Pelagicoccus</taxon>
    </lineage>
</organism>
<dbReference type="Proteomes" id="UP000622317">
    <property type="component" value="Unassembled WGS sequence"/>
</dbReference>
<dbReference type="PANTHER" id="PTHR44520">
    <property type="entry name" value="RESPONSE REGULATOR RCP1-RELATED"/>
    <property type="match status" value="1"/>
</dbReference>
<proteinExistence type="predicted"/>
<dbReference type="InterPro" id="IPR001789">
    <property type="entry name" value="Sig_transdc_resp-reg_receiver"/>
</dbReference>
<dbReference type="PANTHER" id="PTHR44520:SF2">
    <property type="entry name" value="RESPONSE REGULATOR RCP1"/>
    <property type="match status" value="1"/>
</dbReference>
<accession>A0A927F867</accession>
<dbReference type="GO" id="GO:0000160">
    <property type="term" value="P:phosphorelay signal transduction system"/>
    <property type="evidence" value="ECO:0007669"/>
    <property type="project" value="InterPro"/>
</dbReference>
<comment type="caution">
    <text evidence="3">The sequence shown here is derived from an EMBL/GenBank/DDBJ whole genome shotgun (WGS) entry which is preliminary data.</text>
</comment>
<dbReference type="InterPro" id="IPR052893">
    <property type="entry name" value="TCS_response_regulator"/>
</dbReference>
<dbReference type="SMART" id="SM00448">
    <property type="entry name" value="REC"/>
    <property type="match status" value="1"/>
</dbReference>
<keyword evidence="4" id="KW-1185">Reference proteome</keyword>
<gene>
    <name evidence="3" type="ORF">IEN85_11485</name>
</gene>
<dbReference type="PROSITE" id="PS50110">
    <property type="entry name" value="RESPONSE_REGULATORY"/>
    <property type="match status" value="1"/>
</dbReference>
<reference evidence="3" key="1">
    <citation type="submission" date="2020-09" db="EMBL/GenBank/DDBJ databases">
        <title>Pelagicoccus enzymogenes sp. nov. with an EPS production, isolated from marine sediment.</title>
        <authorList>
            <person name="Feng X."/>
        </authorList>
    </citation>
    <scope>NUCLEOTIDE SEQUENCE</scope>
    <source>
        <strain evidence="3">NFK12</strain>
    </source>
</reference>
<feature type="modified residue" description="4-aspartylphosphate" evidence="1">
    <location>
        <position position="62"/>
    </location>
</feature>
<feature type="domain" description="Response regulatory" evidence="2">
    <location>
        <begin position="8"/>
        <end position="132"/>
    </location>
</feature>
<dbReference type="RefSeq" id="WP_191617230.1">
    <property type="nucleotide sequence ID" value="NZ_JACYFG010000032.1"/>
</dbReference>
<sequence>MSKGLIKSVVLVDDNPDDLFINSLVVKKSDLKLEAVQFSNPVSALGYLAKESSPDPRIVFLDINMPYLDGFAFLERYEQTCHRQNPNDLVVMLTTSMHSEDRQRAEANALVKRYLRKPLTVRDLNALVDSLELQLGA</sequence>
<protein>
    <submittedName>
        <fullName evidence="3">Response regulator</fullName>
    </submittedName>
</protein>
<dbReference type="Gene3D" id="3.40.50.2300">
    <property type="match status" value="1"/>
</dbReference>
<dbReference type="AlphaFoldDB" id="A0A927F867"/>
<name>A0A927F867_9BACT</name>
<dbReference type="InterPro" id="IPR011006">
    <property type="entry name" value="CheY-like_superfamily"/>
</dbReference>
<keyword evidence="1" id="KW-0597">Phosphoprotein</keyword>
<dbReference type="Pfam" id="PF00072">
    <property type="entry name" value="Response_reg"/>
    <property type="match status" value="1"/>
</dbReference>